<proteinExistence type="predicted"/>
<dbReference type="FunCoup" id="A0A7I4DY13">
    <property type="interactions" value="629"/>
</dbReference>
<reference evidence="4" key="3">
    <citation type="submission" date="2020-12" db="UniProtKB">
        <authorList>
            <consortium name="EnsemblPlants"/>
        </authorList>
    </citation>
    <scope>IDENTIFICATION</scope>
</reference>
<evidence type="ECO:0000259" key="3">
    <source>
        <dbReference type="PROSITE" id="PS51925"/>
    </source>
</evidence>
<dbReference type="InterPro" id="IPR036885">
    <property type="entry name" value="SWIB_MDM2_dom_sf"/>
</dbReference>
<dbReference type="InterPro" id="IPR003121">
    <property type="entry name" value="SWIB_MDM2_domain"/>
</dbReference>
<feature type="compositionally biased region" description="Polar residues" evidence="1">
    <location>
        <begin position="210"/>
        <end position="224"/>
    </location>
</feature>
<dbReference type="PROSITE" id="PS51925">
    <property type="entry name" value="SWIB_MDM2"/>
    <property type="match status" value="1"/>
</dbReference>
<dbReference type="SMART" id="SM00151">
    <property type="entry name" value="SWIB"/>
    <property type="match status" value="1"/>
</dbReference>
<dbReference type="EMBL" id="ABEU02000006">
    <property type="status" value="NOT_ANNOTATED_CDS"/>
    <property type="molecule type" value="Genomic_DNA"/>
</dbReference>
<dbReference type="SUPFAM" id="SSF159042">
    <property type="entry name" value="Plus3-like"/>
    <property type="match status" value="1"/>
</dbReference>
<feature type="domain" description="DM2" evidence="3">
    <location>
        <begin position="287"/>
        <end position="370"/>
    </location>
</feature>
<reference evidence="4 5" key="1">
    <citation type="journal article" date="2008" name="Science">
        <title>The Physcomitrella genome reveals evolutionary insights into the conquest of land by plants.</title>
        <authorList>
            <person name="Rensing S."/>
            <person name="Lang D."/>
            <person name="Zimmer A."/>
            <person name="Terry A."/>
            <person name="Salamov A."/>
            <person name="Shapiro H."/>
            <person name="Nishiyama T."/>
            <person name="Perroud P.-F."/>
            <person name="Lindquist E."/>
            <person name="Kamisugi Y."/>
            <person name="Tanahashi T."/>
            <person name="Sakakibara K."/>
            <person name="Fujita T."/>
            <person name="Oishi K."/>
            <person name="Shin-I T."/>
            <person name="Kuroki Y."/>
            <person name="Toyoda A."/>
            <person name="Suzuki Y."/>
            <person name="Hashimoto A."/>
            <person name="Yamaguchi K."/>
            <person name="Sugano A."/>
            <person name="Kohara Y."/>
            <person name="Fujiyama A."/>
            <person name="Anterola A."/>
            <person name="Aoki S."/>
            <person name="Ashton N."/>
            <person name="Barbazuk W.B."/>
            <person name="Barker E."/>
            <person name="Bennetzen J."/>
            <person name="Bezanilla M."/>
            <person name="Blankenship R."/>
            <person name="Cho S.H."/>
            <person name="Dutcher S."/>
            <person name="Estelle M."/>
            <person name="Fawcett J.A."/>
            <person name="Gundlach H."/>
            <person name="Hanada K."/>
            <person name="Heyl A."/>
            <person name="Hicks K.A."/>
            <person name="Hugh J."/>
            <person name="Lohr M."/>
            <person name="Mayer K."/>
            <person name="Melkozernov A."/>
            <person name="Murata T."/>
            <person name="Nelson D."/>
            <person name="Pils B."/>
            <person name="Prigge M."/>
            <person name="Reiss B."/>
            <person name="Renner T."/>
            <person name="Rombauts S."/>
            <person name="Rushton P."/>
            <person name="Sanderfoot A."/>
            <person name="Schween G."/>
            <person name="Shiu S.-H."/>
            <person name="Stueber K."/>
            <person name="Theodoulou F.L."/>
            <person name="Tu H."/>
            <person name="Van de Peer Y."/>
            <person name="Verrier P.J."/>
            <person name="Waters E."/>
            <person name="Wood A."/>
            <person name="Yang L."/>
            <person name="Cove D."/>
            <person name="Cuming A."/>
            <person name="Hasebe M."/>
            <person name="Lucas S."/>
            <person name="Mishler D.B."/>
            <person name="Reski R."/>
            <person name="Grigoriev I."/>
            <person name="Quatrano R.S."/>
            <person name="Boore J.L."/>
        </authorList>
    </citation>
    <scope>NUCLEOTIDE SEQUENCE [LARGE SCALE GENOMIC DNA]</scope>
    <source>
        <strain evidence="4 5">cv. Gransden 2004</strain>
    </source>
</reference>
<dbReference type="AlphaFoldDB" id="A0A7I4DY13"/>
<dbReference type="GO" id="GO:0016593">
    <property type="term" value="C:Cdc73/Paf1 complex"/>
    <property type="evidence" value="ECO:0000318"/>
    <property type="project" value="GO_Central"/>
</dbReference>
<evidence type="ECO:0000313" key="4">
    <source>
        <dbReference type="EnsemblPlants" id="Pp3c6_16650V3.2"/>
    </source>
</evidence>
<accession>A0A7I4DY13</accession>
<sequence>MDLHNKTELEQEMELFEEFERSKELQLNINDQSEILKERREVVSETTNDKKRITQSDFSESPKKRSKLEQATTMKRKNEEDVCFICFDGGDLVLCDCSCQKRGNYQCYTCPTTYCNNCVKKSKFFTLKKQKGLCEECLPIVSMIEQNETSNNDGEQVDFEDKETYEYLFKDYWLDLKRNLDITLPIFNKDKPSLRGTYVHNVEQSIVVNNGESDNNSQDSHNFDNSIEENSEAENDNESEELNKRVKNSSIEIERIKDENVQVETIVEIPPNQIPHENKDDCWKAIPSKIEDWASRELKAFLKNMKEDVMKPLSRFAIHKLLWIYIKQNKLQNPKKMNEIICDQQLRLIFEKDSVGQFEMFKLLNKHFPTKIVLKPQPKATMYVDKAKIEDSLASTLSQEKLKLGLLKNKKKCPKKIENMQRPRSNEYAAITYKNISLIYLRRSLLEEFLPNPNFESKVIGTFVKIRIQGNPKMGTSYRLVLVTGTGVQKESYLAGTTMTNVTLSILNLQKKESITIEVVSNQDFTEEECARLRLNIKCGFLKTITVV</sequence>
<dbReference type="Pfam" id="PF02201">
    <property type="entry name" value="SWIB"/>
    <property type="match status" value="1"/>
</dbReference>
<dbReference type="GO" id="GO:0003677">
    <property type="term" value="F:DNA binding"/>
    <property type="evidence" value="ECO:0007669"/>
    <property type="project" value="InterPro"/>
</dbReference>
<feature type="region of interest" description="Disordered" evidence="1">
    <location>
        <begin position="210"/>
        <end position="245"/>
    </location>
</feature>
<dbReference type="PROSITE" id="PS51360">
    <property type="entry name" value="PLUS3"/>
    <property type="match status" value="1"/>
</dbReference>
<dbReference type="SMART" id="SM00719">
    <property type="entry name" value="Plus3"/>
    <property type="match status" value="1"/>
</dbReference>
<feature type="region of interest" description="Disordered" evidence="1">
    <location>
        <begin position="40"/>
        <end position="71"/>
    </location>
</feature>
<feature type="compositionally biased region" description="Basic and acidic residues" evidence="1">
    <location>
        <begin position="40"/>
        <end position="54"/>
    </location>
</feature>
<dbReference type="InterPro" id="IPR004343">
    <property type="entry name" value="Plus-3_dom"/>
</dbReference>
<evidence type="ECO:0000259" key="2">
    <source>
        <dbReference type="PROSITE" id="PS51360"/>
    </source>
</evidence>
<dbReference type="InterPro" id="IPR019835">
    <property type="entry name" value="SWIB_domain"/>
</dbReference>
<dbReference type="GO" id="GO:1990269">
    <property type="term" value="F:RNA polymerase II C-terminal domain phosphoserine binding"/>
    <property type="evidence" value="ECO:0000318"/>
    <property type="project" value="GO_Central"/>
</dbReference>
<keyword evidence="5" id="KW-1185">Reference proteome</keyword>
<dbReference type="SUPFAM" id="SSF47592">
    <property type="entry name" value="SWIB/MDM2 domain"/>
    <property type="match status" value="1"/>
</dbReference>
<evidence type="ECO:0008006" key="6">
    <source>
        <dbReference type="Google" id="ProtNLM"/>
    </source>
</evidence>
<name>A0A7I4DY13_PHYPA</name>
<dbReference type="Gramene" id="Pp3c6_16650V3.2">
    <property type="protein sequence ID" value="Pp3c6_16650V3.2"/>
    <property type="gene ID" value="Pp3c6_16650"/>
</dbReference>
<dbReference type="InParanoid" id="A0A7I4DY13"/>
<organism evidence="4 5">
    <name type="scientific">Physcomitrium patens</name>
    <name type="common">Spreading-leaved earth moss</name>
    <name type="synonym">Physcomitrella patens</name>
    <dbReference type="NCBI Taxonomy" id="3218"/>
    <lineage>
        <taxon>Eukaryota</taxon>
        <taxon>Viridiplantae</taxon>
        <taxon>Streptophyta</taxon>
        <taxon>Embryophyta</taxon>
        <taxon>Bryophyta</taxon>
        <taxon>Bryophytina</taxon>
        <taxon>Bryopsida</taxon>
        <taxon>Funariidae</taxon>
        <taxon>Funariales</taxon>
        <taxon>Funariaceae</taxon>
        <taxon>Physcomitrium</taxon>
    </lineage>
</organism>
<dbReference type="Gene3D" id="1.10.245.10">
    <property type="entry name" value="SWIB/MDM2 domain"/>
    <property type="match status" value="1"/>
</dbReference>
<feature type="domain" description="Plus3" evidence="2">
    <location>
        <begin position="430"/>
        <end position="548"/>
    </location>
</feature>
<evidence type="ECO:0000256" key="1">
    <source>
        <dbReference type="SAM" id="MobiDB-lite"/>
    </source>
</evidence>
<protein>
    <recommendedName>
        <fullName evidence="6">Plus3 domain-containing protein</fullName>
    </recommendedName>
</protein>
<dbReference type="Pfam" id="PF03126">
    <property type="entry name" value="Plus-3"/>
    <property type="match status" value="1"/>
</dbReference>
<dbReference type="EnsemblPlants" id="Pp3c6_16650V3.2">
    <property type="protein sequence ID" value="Pp3c6_16650V3.2"/>
    <property type="gene ID" value="Pp3c6_16650"/>
</dbReference>
<reference evidence="4 5" key="2">
    <citation type="journal article" date="2018" name="Plant J.">
        <title>The Physcomitrella patens chromosome-scale assembly reveals moss genome structure and evolution.</title>
        <authorList>
            <person name="Lang D."/>
            <person name="Ullrich K.K."/>
            <person name="Murat F."/>
            <person name="Fuchs J."/>
            <person name="Jenkins J."/>
            <person name="Haas F.B."/>
            <person name="Piednoel M."/>
            <person name="Gundlach H."/>
            <person name="Van Bel M."/>
            <person name="Meyberg R."/>
            <person name="Vives C."/>
            <person name="Morata J."/>
            <person name="Symeonidi A."/>
            <person name="Hiss M."/>
            <person name="Muchero W."/>
            <person name="Kamisugi Y."/>
            <person name="Saleh O."/>
            <person name="Blanc G."/>
            <person name="Decker E.L."/>
            <person name="van Gessel N."/>
            <person name="Grimwood J."/>
            <person name="Hayes R.D."/>
            <person name="Graham S.W."/>
            <person name="Gunter L.E."/>
            <person name="McDaniel S.F."/>
            <person name="Hoernstein S.N.W."/>
            <person name="Larsson A."/>
            <person name="Li F.W."/>
            <person name="Perroud P.F."/>
            <person name="Phillips J."/>
            <person name="Ranjan P."/>
            <person name="Rokshar D.S."/>
            <person name="Rothfels C.J."/>
            <person name="Schneider L."/>
            <person name="Shu S."/>
            <person name="Stevenson D.W."/>
            <person name="Thummler F."/>
            <person name="Tillich M."/>
            <person name="Villarreal Aguilar J.C."/>
            <person name="Widiez T."/>
            <person name="Wong G.K."/>
            <person name="Wymore A."/>
            <person name="Zhang Y."/>
            <person name="Zimmer A.D."/>
            <person name="Quatrano R.S."/>
            <person name="Mayer K.F.X."/>
            <person name="Goodstein D."/>
            <person name="Casacuberta J.M."/>
            <person name="Vandepoele K."/>
            <person name="Reski R."/>
            <person name="Cuming A.C."/>
            <person name="Tuskan G.A."/>
            <person name="Maumus F."/>
            <person name="Salse J."/>
            <person name="Schmutz J."/>
            <person name="Rensing S.A."/>
        </authorList>
    </citation>
    <scope>NUCLEOTIDE SEQUENCE [LARGE SCALE GENOMIC DNA]</scope>
    <source>
        <strain evidence="4 5">cv. Gransden 2004</strain>
    </source>
</reference>
<dbReference type="PANTHER" id="PTHR46695:SF5">
    <property type="entry name" value="RNA POLYMERASE-ASSOCIATED PROTEIN RTF1 HOMOLOG"/>
    <property type="match status" value="1"/>
</dbReference>
<evidence type="ECO:0000313" key="5">
    <source>
        <dbReference type="Proteomes" id="UP000006727"/>
    </source>
</evidence>
<feature type="compositionally biased region" description="Acidic residues" evidence="1">
    <location>
        <begin position="226"/>
        <end position="240"/>
    </location>
</feature>
<dbReference type="CDD" id="cd10567">
    <property type="entry name" value="SWIB-MDM2_like"/>
    <property type="match status" value="1"/>
</dbReference>
<dbReference type="Proteomes" id="UP000006727">
    <property type="component" value="Chromosome 6"/>
</dbReference>
<dbReference type="PANTHER" id="PTHR46695">
    <property type="entry name" value="ZINC FINGER CCCH DOMAIN-CONTAINING PROTEIN 44-RELATED"/>
    <property type="match status" value="1"/>
</dbReference>
<dbReference type="Gene3D" id="3.90.70.200">
    <property type="entry name" value="Plus-3 domain"/>
    <property type="match status" value="1"/>
</dbReference>
<dbReference type="InterPro" id="IPR036128">
    <property type="entry name" value="Plus3-like_sf"/>
</dbReference>